<reference evidence="4" key="1">
    <citation type="submission" date="2018-06" db="EMBL/GenBank/DDBJ databases">
        <authorList>
            <person name="Zhirakovskaya E."/>
        </authorList>
    </citation>
    <scope>NUCLEOTIDE SEQUENCE</scope>
</reference>
<evidence type="ECO:0000256" key="1">
    <source>
        <dbReference type="SAM" id="Phobius"/>
    </source>
</evidence>
<feature type="transmembrane region" description="Helical" evidence="1">
    <location>
        <begin position="63"/>
        <end position="92"/>
    </location>
</feature>
<dbReference type="EMBL" id="UOGD01000091">
    <property type="protein sequence ID" value="VAX18005.1"/>
    <property type="molecule type" value="Genomic_DNA"/>
</dbReference>
<evidence type="ECO:0000259" key="2">
    <source>
        <dbReference type="Pfam" id="PF09922"/>
    </source>
</evidence>
<gene>
    <name evidence="4" type="ORF">MNBD_IGNAVI01-2826</name>
</gene>
<organism evidence="4">
    <name type="scientific">hydrothermal vent metagenome</name>
    <dbReference type="NCBI Taxonomy" id="652676"/>
    <lineage>
        <taxon>unclassified sequences</taxon>
        <taxon>metagenomes</taxon>
        <taxon>ecological metagenomes</taxon>
    </lineage>
</organism>
<evidence type="ECO:0000313" key="4">
    <source>
        <dbReference type="EMBL" id="VAX18005.1"/>
    </source>
</evidence>
<dbReference type="AlphaFoldDB" id="A0A3B1CGV6"/>
<dbReference type="Pfam" id="PF09922">
    <property type="entry name" value="LiaF-like_C"/>
    <property type="match status" value="1"/>
</dbReference>
<dbReference type="InterPro" id="IPR024425">
    <property type="entry name" value="LiaF-like_C"/>
</dbReference>
<dbReference type="PANTHER" id="PTHR40763">
    <property type="entry name" value="MEMBRANE PROTEIN-RELATED"/>
    <property type="match status" value="1"/>
</dbReference>
<feature type="transmembrane region" description="Helical" evidence="1">
    <location>
        <begin position="6"/>
        <end position="26"/>
    </location>
</feature>
<protein>
    <submittedName>
        <fullName evidence="4">Uncharacterized protein</fullName>
    </submittedName>
</protein>
<dbReference type="PANTHER" id="PTHR40763:SF5">
    <property type="entry name" value="MEMBRANE PROTEIN"/>
    <property type="match status" value="1"/>
</dbReference>
<sequence length="219" mass="23989">MEKANAAPRFILGFIVVIIGALLLLSNLDIIDFIIPGIIFSWQVLLIIVGAIFIISVQSKSTGLVLIIVGVLGLIPEYWAVALILLGGYIIFRKSSYNRSIANSEENTINEVSIFGGGDKYFHSDICTNGNVTAIFGGSNIDLMDCKLAEGENVINLLYVFGGSSFRIPKDWQIRIETTSIFGKLSDKRVLPPETKFDEGKVLIFRGLILFGSGEIKNI</sequence>
<name>A0A3B1CGV6_9ZZZZ</name>
<dbReference type="InterPro" id="IPR054331">
    <property type="entry name" value="LiaF_TM"/>
</dbReference>
<feature type="domain" description="LiaF transmembrane" evidence="3">
    <location>
        <begin position="11"/>
        <end position="95"/>
    </location>
</feature>
<feature type="transmembrane region" description="Helical" evidence="1">
    <location>
        <begin position="33"/>
        <end position="57"/>
    </location>
</feature>
<accession>A0A3B1CGV6</accession>
<proteinExistence type="predicted"/>
<evidence type="ECO:0000259" key="3">
    <source>
        <dbReference type="Pfam" id="PF22570"/>
    </source>
</evidence>
<keyword evidence="1" id="KW-0812">Transmembrane</keyword>
<keyword evidence="1" id="KW-0472">Membrane</keyword>
<keyword evidence="1" id="KW-1133">Transmembrane helix</keyword>
<dbReference type="Pfam" id="PF22570">
    <property type="entry name" value="LiaF-TM"/>
    <property type="match status" value="1"/>
</dbReference>
<feature type="domain" description="Cell wall-active antibiotics response LiaF-like C-terminal" evidence="2">
    <location>
        <begin position="130"/>
        <end position="186"/>
    </location>
</feature>